<dbReference type="RefSeq" id="WP_145857195.1">
    <property type="nucleotide sequence ID" value="NZ_RPFW01000005.1"/>
</dbReference>
<organism evidence="2 3">
    <name type="scientific">Trebonia kvetii</name>
    <dbReference type="NCBI Taxonomy" id="2480626"/>
    <lineage>
        <taxon>Bacteria</taxon>
        <taxon>Bacillati</taxon>
        <taxon>Actinomycetota</taxon>
        <taxon>Actinomycetes</taxon>
        <taxon>Streptosporangiales</taxon>
        <taxon>Treboniaceae</taxon>
        <taxon>Trebonia</taxon>
    </lineage>
</organism>
<dbReference type="Proteomes" id="UP000460272">
    <property type="component" value="Unassembled WGS sequence"/>
</dbReference>
<gene>
    <name evidence="2" type="ORF">EAS64_26240</name>
</gene>
<accession>A0A6P2BTC9</accession>
<feature type="region of interest" description="Disordered" evidence="1">
    <location>
        <begin position="23"/>
        <end position="58"/>
    </location>
</feature>
<feature type="compositionally biased region" description="Low complexity" evidence="1">
    <location>
        <begin position="41"/>
        <end position="56"/>
    </location>
</feature>
<feature type="compositionally biased region" description="Basic and acidic residues" evidence="1">
    <location>
        <begin position="24"/>
        <end position="40"/>
    </location>
</feature>
<keyword evidence="3" id="KW-1185">Reference proteome</keyword>
<comment type="caution">
    <text evidence="2">The sequence shown here is derived from an EMBL/GenBank/DDBJ whole genome shotgun (WGS) entry which is preliminary data.</text>
</comment>
<evidence type="ECO:0000256" key="1">
    <source>
        <dbReference type="SAM" id="MobiDB-lite"/>
    </source>
</evidence>
<evidence type="ECO:0000313" key="2">
    <source>
        <dbReference type="EMBL" id="TVZ02314.1"/>
    </source>
</evidence>
<proteinExistence type="predicted"/>
<dbReference type="EMBL" id="RPFW01000005">
    <property type="protein sequence ID" value="TVZ02314.1"/>
    <property type="molecule type" value="Genomic_DNA"/>
</dbReference>
<dbReference type="AlphaFoldDB" id="A0A6P2BTC9"/>
<evidence type="ECO:0000313" key="3">
    <source>
        <dbReference type="Proteomes" id="UP000460272"/>
    </source>
</evidence>
<protein>
    <submittedName>
        <fullName evidence="2">Uncharacterized protein</fullName>
    </submittedName>
</protein>
<name>A0A6P2BTC9_9ACTN</name>
<sequence>MYPRYQLMKTLQDERLRAAARGHLAAEARSARTAGRDHPAATRTRTTARGAAPMPTKHGATIGLAIPLAPSCCSPRESSPLC</sequence>
<reference evidence="2 3" key="1">
    <citation type="submission" date="2018-11" db="EMBL/GenBank/DDBJ databases">
        <title>Trebonia kvetii gen.nov., sp.nov., a novel acidophilic actinobacterium, and proposal of the new actinobacterial family Treboniaceae fam. nov.</title>
        <authorList>
            <person name="Rapoport D."/>
            <person name="Sagova-Mareckova M."/>
            <person name="Sedlacek I."/>
            <person name="Provaznik J."/>
            <person name="Kralova S."/>
            <person name="Pavlinic D."/>
            <person name="Benes V."/>
            <person name="Kopecky J."/>
        </authorList>
    </citation>
    <scope>NUCLEOTIDE SEQUENCE [LARGE SCALE GENOMIC DNA]</scope>
    <source>
        <strain evidence="2 3">15Tr583</strain>
    </source>
</reference>